<accession>A0A3R7CK97</accession>
<proteinExistence type="predicted"/>
<name>A0A3R7CK97_9LACO</name>
<evidence type="ECO:0000313" key="2">
    <source>
        <dbReference type="Proteomes" id="UP000284822"/>
    </source>
</evidence>
<sequence length="144" mass="16515">MANKRKFSIGSDEKREFTQLVKKPSNGAKEVKIAGAYNFGSASTFTSNSINENNQVKKQKQGRPVEITDVRYKVCKPKKISPALESKLACLQDYMIEFADETKRITFDKMVDTLANSYIDTKLVESKREHLKKEIKKDFDNLDR</sequence>
<comment type="caution">
    <text evidence="1">The sequence shown here is derived from an EMBL/GenBank/DDBJ whole genome shotgun (WGS) entry which is preliminary data.</text>
</comment>
<reference evidence="1 2" key="1">
    <citation type="submission" date="2018-07" db="EMBL/GenBank/DDBJ databases">
        <title>Genome sequences of six Lactobacillus spp. isolated from bumble bee guts.</title>
        <authorList>
            <person name="Motta E.V.S."/>
            <person name="Moran N.A."/>
        </authorList>
    </citation>
    <scope>NUCLEOTIDE SEQUENCE [LARGE SCALE GENOMIC DNA]</scope>
    <source>
        <strain evidence="1 2">LV-8.1</strain>
    </source>
</reference>
<dbReference type="Proteomes" id="UP000284822">
    <property type="component" value="Unassembled WGS sequence"/>
</dbReference>
<protein>
    <submittedName>
        <fullName evidence="1">Uncharacterized protein</fullName>
    </submittedName>
</protein>
<dbReference type="RefSeq" id="WP_118911086.1">
    <property type="nucleotide sequence ID" value="NZ_QOCS01000020.1"/>
</dbReference>
<evidence type="ECO:0000313" key="1">
    <source>
        <dbReference type="EMBL" id="RHW45423.1"/>
    </source>
</evidence>
<gene>
    <name evidence="1" type="ORF">DS832_07825</name>
</gene>
<dbReference type="AlphaFoldDB" id="A0A3R7CK97"/>
<organism evidence="1 2">
    <name type="scientific">Bombilactobacillus bombi</name>
    <dbReference type="NCBI Taxonomy" id="1303590"/>
    <lineage>
        <taxon>Bacteria</taxon>
        <taxon>Bacillati</taxon>
        <taxon>Bacillota</taxon>
        <taxon>Bacilli</taxon>
        <taxon>Lactobacillales</taxon>
        <taxon>Lactobacillaceae</taxon>
        <taxon>Bombilactobacillus</taxon>
    </lineage>
</organism>
<dbReference type="EMBL" id="QOCS01000020">
    <property type="protein sequence ID" value="RHW45423.1"/>
    <property type="molecule type" value="Genomic_DNA"/>
</dbReference>